<dbReference type="GO" id="GO:0005576">
    <property type="term" value="C:extracellular region"/>
    <property type="evidence" value="ECO:0007669"/>
    <property type="project" value="UniProtKB-SubCell"/>
</dbReference>
<gene>
    <name evidence="4" type="ORF">C095_10105</name>
</gene>
<evidence type="ECO:0000259" key="3">
    <source>
        <dbReference type="PROSITE" id="PS51677"/>
    </source>
</evidence>
<dbReference type="EMBL" id="AUZI01000023">
    <property type="protein sequence ID" value="KID48619.1"/>
    <property type="molecule type" value="Genomic_DNA"/>
</dbReference>
<dbReference type="CDD" id="cd10918">
    <property type="entry name" value="CE4_NodB_like_5s_6s"/>
    <property type="match status" value="1"/>
</dbReference>
<dbReference type="GO" id="GO:0016810">
    <property type="term" value="F:hydrolase activity, acting on carbon-nitrogen (but not peptide) bonds"/>
    <property type="evidence" value="ECO:0007669"/>
    <property type="project" value="InterPro"/>
</dbReference>
<comment type="subcellular location">
    <subcellularLocation>
        <location evidence="1">Secreted</location>
    </subcellularLocation>
</comment>
<name>A0A0B4EUQ6_9FUSO</name>
<sequence>MLQKYRMKAVIYLVSHLTCNQWDVEETNEKEFPLLKKEQILEMHASGLVEFGGHTMHHVKLHLLSPDEQEKEIKGNKIFLEKLLGIKLCSFAYPFGYLNQNAKNIVKELGYDYAVATDSGPFYIQDDLYEIRRIGIFAKTNMAKFKRRISGKHNLKKI</sequence>
<evidence type="ECO:0000256" key="2">
    <source>
        <dbReference type="ARBA" id="ARBA00022729"/>
    </source>
</evidence>
<dbReference type="InterPro" id="IPR051398">
    <property type="entry name" value="Polysacch_Deacetylase"/>
</dbReference>
<dbReference type="Proteomes" id="UP000031184">
    <property type="component" value="Unassembled WGS sequence"/>
</dbReference>
<protein>
    <recommendedName>
        <fullName evidence="3">NodB homology domain-containing protein</fullName>
    </recommendedName>
</protein>
<comment type="caution">
    <text evidence="4">The sequence shown here is derived from an EMBL/GenBank/DDBJ whole genome shotgun (WGS) entry which is preliminary data.</text>
</comment>
<proteinExistence type="predicted"/>
<evidence type="ECO:0000256" key="1">
    <source>
        <dbReference type="ARBA" id="ARBA00004613"/>
    </source>
</evidence>
<dbReference type="SUPFAM" id="SSF88713">
    <property type="entry name" value="Glycoside hydrolase/deacetylase"/>
    <property type="match status" value="1"/>
</dbReference>
<accession>A0A0B4EUQ6</accession>
<keyword evidence="2" id="KW-0732">Signal</keyword>
<dbReference type="GO" id="GO:0005975">
    <property type="term" value="P:carbohydrate metabolic process"/>
    <property type="evidence" value="ECO:0007669"/>
    <property type="project" value="InterPro"/>
</dbReference>
<evidence type="ECO:0000313" key="5">
    <source>
        <dbReference type="Proteomes" id="UP000031184"/>
    </source>
</evidence>
<dbReference type="InterPro" id="IPR011330">
    <property type="entry name" value="Glyco_hydro/deAcase_b/a-brl"/>
</dbReference>
<dbReference type="PANTHER" id="PTHR34216">
    <property type="match status" value="1"/>
</dbReference>
<organism evidence="4 5">
    <name type="scientific">Fusobacterium necrophorum subsp. funduliforme B35</name>
    <dbReference type="NCBI Taxonomy" id="1226633"/>
    <lineage>
        <taxon>Bacteria</taxon>
        <taxon>Fusobacteriati</taxon>
        <taxon>Fusobacteriota</taxon>
        <taxon>Fusobacteriia</taxon>
        <taxon>Fusobacteriales</taxon>
        <taxon>Fusobacteriaceae</taxon>
        <taxon>Fusobacterium</taxon>
    </lineage>
</organism>
<reference evidence="4 5" key="1">
    <citation type="submission" date="2013-08" db="EMBL/GenBank/DDBJ databases">
        <title>An opportunistic ruminal bacterium that causes liver abscesses in cattle.</title>
        <authorList>
            <person name="Benahmed F.H."/>
            <person name="Rasmussen M."/>
            <person name="Harbottle H."/>
            <person name="Soppet D."/>
            <person name="Nagaraja T.G."/>
            <person name="Davidson M."/>
        </authorList>
    </citation>
    <scope>NUCLEOTIDE SEQUENCE [LARGE SCALE GENOMIC DNA]</scope>
    <source>
        <strain evidence="4 5">B35</strain>
    </source>
</reference>
<dbReference type="PATRIC" id="fig|1226633.4.peg.2048"/>
<feature type="domain" description="NodB homology" evidence="3">
    <location>
        <begin position="1"/>
        <end position="158"/>
    </location>
</feature>
<dbReference type="PROSITE" id="PS51677">
    <property type="entry name" value="NODB"/>
    <property type="match status" value="1"/>
</dbReference>
<dbReference type="AlphaFoldDB" id="A0A0B4EUQ6"/>
<dbReference type="Gene3D" id="3.20.20.370">
    <property type="entry name" value="Glycoside hydrolase/deacetylase"/>
    <property type="match status" value="1"/>
</dbReference>
<dbReference type="PANTHER" id="PTHR34216:SF3">
    <property type="entry name" value="POLY-BETA-1,6-N-ACETYL-D-GLUCOSAMINE N-DEACETYLASE"/>
    <property type="match status" value="1"/>
</dbReference>
<evidence type="ECO:0000313" key="4">
    <source>
        <dbReference type="EMBL" id="KID48619.1"/>
    </source>
</evidence>
<dbReference type="Pfam" id="PF01522">
    <property type="entry name" value="Polysacc_deac_1"/>
    <property type="match status" value="1"/>
</dbReference>
<dbReference type="InterPro" id="IPR002509">
    <property type="entry name" value="NODB_dom"/>
</dbReference>